<reference evidence="1" key="1">
    <citation type="journal article" date="2021" name="New Phytol.">
        <title>Evolutionary innovations through gain and loss of genes in the ectomycorrhizal Boletales.</title>
        <authorList>
            <person name="Wu G."/>
            <person name="Miyauchi S."/>
            <person name="Morin E."/>
            <person name="Kuo A."/>
            <person name="Drula E."/>
            <person name="Varga T."/>
            <person name="Kohler A."/>
            <person name="Feng B."/>
            <person name="Cao Y."/>
            <person name="Lipzen A."/>
            <person name="Daum C."/>
            <person name="Hundley H."/>
            <person name="Pangilinan J."/>
            <person name="Johnson J."/>
            <person name="Barry K."/>
            <person name="LaButti K."/>
            <person name="Ng V."/>
            <person name="Ahrendt S."/>
            <person name="Min B."/>
            <person name="Choi I.G."/>
            <person name="Park H."/>
            <person name="Plett J.M."/>
            <person name="Magnuson J."/>
            <person name="Spatafora J.W."/>
            <person name="Nagy L.G."/>
            <person name="Henrissat B."/>
            <person name="Grigoriev I.V."/>
            <person name="Yang Z.L."/>
            <person name="Xu J."/>
            <person name="Martin F.M."/>
        </authorList>
    </citation>
    <scope>NUCLEOTIDE SEQUENCE</scope>
    <source>
        <strain evidence="1">KUC20120723A-06</strain>
    </source>
</reference>
<dbReference type="EMBL" id="MU266410">
    <property type="protein sequence ID" value="KAH7925048.1"/>
    <property type="molecule type" value="Genomic_DNA"/>
</dbReference>
<evidence type="ECO:0000313" key="1">
    <source>
        <dbReference type="EMBL" id="KAH7925048.1"/>
    </source>
</evidence>
<accession>A0ACB8BJP7</accession>
<proteinExistence type="predicted"/>
<evidence type="ECO:0000313" key="2">
    <source>
        <dbReference type="Proteomes" id="UP000790709"/>
    </source>
</evidence>
<dbReference type="Proteomes" id="UP000790709">
    <property type="component" value="Unassembled WGS sequence"/>
</dbReference>
<keyword evidence="2" id="KW-1185">Reference proteome</keyword>
<sequence>MAGCYKFDNHTFSKREVSCPPKGRVTRTNDISPILAVAGVPQIPLPKKIILTIEVSLVSTSECQRLHLALEGMMQRQAVCTPADKGTPETLLWDRFVVSAVGHWEEFQVPLSVVGRIRAGVGGCEDGSGDNSNEDREERKGGSGTGGVGGFNTRMLVS</sequence>
<protein>
    <submittedName>
        <fullName evidence="1">Uncharacterized protein</fullName>
    </submittedName>
</protein>
<name>A0ACB8BJP7_9AGAM</name>
<organism evidence="1 2">
    <name type="scientific">Leucogyrophana mollusca</name>
    <dbReference type="NCBI Taxonomy" id="85980"/>
    <lineage>
        <taxon>Eukaryota</taxon>
        <taxon>Fungi</taxon>
        <taxon>Dikarya</taxon>
        <taxon>Basidiomycota</taxon>
        <taxon>Agaricomycotina</taxon>
        <taxon>Agaricomycetes</taxon>
        <taxon>Agaricomycetidae</taxon>
        <taxon>Boletales</taxon>
        <taxon>Boletales incertae sedis</taxon>
        <taxon>Leucogyrophana</taxon>
    </lineage>
</organism>
<comment type="caution">
    <text evidence="1">The sequence shown here is derived from an EMBL/GenBank/DDBJ whole genome shotgun (WGS) entry which is preliminary data.</text>
</comment>
<gene>
    <name evidence="1" type="ORF">BV22DRAFT_464351</name>
</gene>